<keyword evidence="3" id="KW-1185">Reference proteome</keyword>
<evidence type="ECO:0000256" key="1">
    <source>
        <dbReference type="SAM" id="MobiDB-lite"/>
    </source>
</evidence>
<accession>K5WAU2</accession>
<dbReference type="HOGENOM" id="CLU_2184888_0_0_1"/>
<feature type="compositionally biased region" description="Polar residues" evidence="1">
    <location>
        <begin position="30"/>
        <end position="44"/>
    </location>
</feature>
<dbReference type="InParanoid" id="K5WAU2"/>
<feature type="region of interest" description="Disordered" evidence="1">
    <location>
        <begin position="14"/>
        <end position="46"/>
    </location>
</feature>
<evidence type="ECO:0000313" key="3">
    <source>
        <dbReference type="Proteomes" id="UP000008370"/>
    </source>
</evidence>
<organism evidence="2 3">
    <name type="scientific">Phanerochaete carnosa (strain HHB-10118-sp)</name>
    <name type="common">White-rot fungus</name>
    <name type="synonym">Peniophora carnosa</name>
    <dbReference type="NCBI Taxonomy" id="650164"/>
    <lineage>
        <taxon>Eukaryota</taxon>
        <taxon>Fungi</taxon>
        <taxon>Dikarya</taxon>
        <taxon>Basidiomycota</taxon>
        <taxon>Agaricomycotina</taxon>
        <taxon>Agaricomycetes</taxon>
        <taxon>Polyporales</taxon>
        <taxon>Phanerochaetaceae</taxon>
        <taxon>Phanerochaete</taxon>
    </lineage>
</organism>
<dbReference type="KEGG" id="pco:PHACADRAFT_207578"/>
<name>K5WAU2_PHACS</name>
<dbReference type="GeneID" id="18912634"/>
<protein>
    <submittedName>
        <fullName evidence="2">Uncharacterized protein</fullName>
    </submittedName>
</protein>
<dbReference type="EMBL" id="JH930471">
    <property type="protein sequence ID" value="EKM56300.1"/>
    <property type="molecule type" value="Genomic_DNA"/>
</dbReference>
<dbReference type="RefSeq" id="XP_007394154.1">
    <property type="nucleotide sequence ID" value="XM_007394092.1"/>
</dbReference>
<evidence type="ECO:0000313" key="2">
    <source>
        <dbReference type="EMBL" id="EKM56300.1"/>
    </source>
</evidence>
<dbReference type="Proteomes" id="UP000008370">
    <property type="component" value="Unassembled WGS sequence"/>
</dbReference>
<proteinExistence type="predicted"/>
<dbReference type="AlphaFoldDB" id="K5WAU2"/>
<gene>
    <name evidence="2" type="ORF">PHACADRAFT_207578</name>
</gene>
<reference evidence="2 3" key="1">
    <citation type="journal article" date="2012" name="BMC Genomics">
        <title>Comparative genomics of the white-rot fungi, Phanerochaete carnosa and P. chrysosporium, to elucidate the genetic basis of the distinct wood types they colonize.</title>
        <authorList>
            <person name="Suzuki H."/>
            <person name="MacDonald J."/>
            <person name="Syed K."/>
            <person name="Salamov A."/>
            <person name="Hori C."/>
            <person name="Aerts A."/>
            <person name="Henrissat B."/>
            <person name="Wiebenga A."/>
            <person name="vanKuyk P.A."/>
            <person name="Barry K."/>
            <person name="Lindquist E."/>
            <person name="LaButti K."/>
            <person name="Lapidus A."/>
            <person name="Lucas S."/>
            <person name="Coutinho P."/>
            <person name="Gong Y."/>
            <person name="Samejima M."/>
            <person name="Mahadevan R."/>
            <person name="Abou-Zaid M."/>
            <person name="de Vries R.P."/>
            <person name="Igarashi K."/>
            <person name="Yadav J.S."/>
            <person name="Grigoriev I.V."/>
            <person name="Master E.R."/>
        </authorList>
    </citation>
    <scope>NUCLEOTIDE SEQUENCE [LARGE SCALE GENOMIC DNA]</scope>
    <source>
        <strain evidence="2 3">HHB-10118-sp</strain>
    </source>
</reference>
<sequence>MSSAFLDVDVKIPKDEGSVDAGPRIHGRESPSNTIPIAPSSSHPSGCPYKPAVDECVLSLLLLHSLNILRLFISVTKWRCSFKHPPNEVLDAIVGPVYRNPDMLALALS</sequence>